<sequence>MHTNGPVREKLWLLIIVLLVVFCLIFFSAKGKVKIPLTNRIVITLLAPFQSASSKLGNTSSNVIKGVNDLLTVYQENKQLKAQVLQLRKQNMQNNEIAIENERLRKILDYKKIAQQFEMKTATVIARDSSTWVNNIVVNRGANDGIKKDMPVVTPAGLVGYVIKTYDSYSIVALITDPRVAVGVMVQRNDSRVAGIIKGDINGSSAVHMENIPRSADVKKGDQIITSGLGGIYPKGIFVGTVEDVQNESGGLLKYAAVKTAVEFQKLEDVIIIVNSQQIPAEKLVKQMQQNADGQQVEKVGANE</sequence>
<dbReference type="GO" id="GO:0005886">
    <property type="term" value="C:plasma membrane"/>
    <property type="evidence" value="ECO:0007669"/>
    <property type="project" value="TreeGrafter"/>
</dbReference>
<evidence type="ECO:0000256" key="4">
    <source>
        <dbReference type="ARBA" id="ARBA00032089"/>
    </source>
</evidence>
<dbReference type="Gene3D" id="2.40.10.340">
    <property type="entry name" value="Rod shape-determining protein MreC, domain 1"/>
    <property type="match status" value="1"/>
</dbReference>
<evidence type="ECO:0000256" key="5">
    <source>
        <dbReference type="PIRNR" id="PIRNR038471"/>
    </source>
</evidence>
<protein>
    <recommendedName>
        <fullName evidence="2 5">Cell shape-determining protein MreC</fullName>
    </recommendedName>
    <alternativeName>
        <fullName evidence="4 5">Cell shape protein MreC</fullName>
    </alternativeName>
</protein>
<dbReference type="InterPro" id="IPR055342">
    <property type="entry name" value="MreC_beta-barrel_core"/>
</dbReference>
<evidence type="ECO:0000256" key="1">
    <source>
        <dbReference type="ARBA" id="ARBA00009369"/>
    </source>
</evidence>
<feature type="transmembrane region" description="Helical" evidence="7">
    <location>
        <begin position="12"/>
        <end position="29"/>
    </location>
</feature>
<dbReference type="GO" id="GO:0008360">
    <property type="term" value="P:regulation of cell shape"/>
    <property type="evidence" value="ECO:0007669"/>
    <property type="project" value="UniProtKB-KW"/>
</dbReference>
<comment type="function">
    <text evidence="5">Involved in formation and maintenance of cell shape.</text>
</comment>
<dbReference type="PIRSF" id="PIRSF038471">
    <property type="entry name" value="MreC"/>
    <property type="match status" value="1"/>
</dbReference>
<dbReference type="InterPro" id="IPR007221">
    <property type="entry name" value="MreC"/>
</dbReference>
<evidence type="ECO:0000259" key="8">
    <source>
        <dbReference type="Pfam" id="PF04085"/>
    </source>
</evidence>
<evidence type="ECO:0000256" key="6">
    <source>
        <dbReference type="SAM" id="Coils"/>
    </source>
</evidence>
<dbReference type="Gene3D" id="2.40.10.350">
    <property type="entry name" value="Rod shape-determining protein MreC, domain 2"/>
    <property type="match status" value="1"/>
</dbReference>
<evidence type="ECO:0000256" key="3">
    <source>
        <dbReference type="ARBA" id="ARBA00022960"/>
    </source>
</evidence>
<evidence type="ECO:0000256" key="7">
    <source>
        <dbReference type="SAM" id="Phobius"/>
    </source>
</evidence>
<dbReference type="Proteomes" id="UP000559117">
    <property type="component" value="Unassembled WGS sequence"/>
</dbReference>
<dbReference type="Pfam" id="PF04085">
    <property type="entry name" value="MreC"/>
    <property type="match status" value="1"/>
</dbReference>
<keyword evidence="7" id="KW-0472">Membrane</keyword>
<keyword evidence="3 5" id="KW-0133">Cell shape</keyword>
<comment type="caution">
    <text evidence="9">The sequence shown here is derived from an EMBL/GenBank/DDBJ whole genome shotgun (WGS) entry which is preliminary data.</text>
</comment>
<evidence type="ECO:0000313" key="9">
    <source>
        <dbReference type="EMBL" id="MBB5337039.1"/>
    </source>
</evidence>
<keyword evidence="6" id="KW-0175">Coiled coil</keyword>
<organism evidence="9 10">
    <name type="scientific">Pectinatus brassicae</name>
    <dbReference type="NCBI Taxonomy" id="862415"/>
    <lineage>
        <taxon>Bacteria</taxon>
        <taxon>Bacillati</taxon>
        <taxon>Bacillota</taxon>
        <taxon>Negativicutes</taxon>
        <taxon>Selenomonadales</taxon>
        <taxon>Selenomonadaceae</taxon>
        <taxon>Pectinatus</taxon>
    </lineage>
</organism>
<gene>
    <name evidence="9" type="ORF">HNR32_002195</name>
</gene>
<keyword evidence="7" id="KW-0812">Transmembrane</keyword>
<feature type="coiled-coil region" evidence="6">
    <location>
        <begin position="70"/>
        <end position="102"/>
    </location>
</feature>
<dbReference type="PANTHER" id="PTHR34138">
    <property type="entry name" value="CELL SHAPE-DETERMINING PROTEIN MREC"/>
    <property type="match status" value="1"/>
</dbReference>
<evidence type="ECO:0000313" key="10">
    <source>
        <dbReference type="Proteomes" id="UP000559117"/>
    </source>
</evidence>
<keyword evidence="7" id="KW-1133">Transmembrane helix</keyword>
<dbReference type="InterPro" id="IPR042177">
    <property type="entry name" value="Cell/Rod_1"/>
</dbReference>
<dbReference type="RefSeq" id="WP_183862532.1">
    <property type="nucleotide sequence ID" value="NZ_JACHFH010000031.1"/>
</dbReference>
<name>A0A840UJ76_9FIRM</name>
<dbReference type="AlphaFoldDB" id="A0A840UJ76"/>
<comment type="similarity">
    <text evidence="1 5">Belongs to the MreC family.</text>
</comment>
<reference evidence="9 10" key="1">
    <citation type="submission" date="2020-08" db="EMBL/GenBank/DDBJ databases">
        <title>Genomic Encyclopedia of Type Strains, Phase IV (KMG-IV): sequencing the most valuable type-strain genomes for metagenomic binning, comparative biology and taxonomic classification.</title>
        <authorList>
            <person name="Goeker M."/>
        </authorList>
    </citation>
    <scope>NUCLEOTIDE SEQUENCE [LARGE SCALE GENOMIC DNA]</scope>
    <source>
        <strain evidence="9 10">DSM 24661</strain>
    </source>
</reference>
<dbReference type="PANTHER" id="PTHR34138:SF1">
    <property type="entry name" value="CELL SHAPE-DETERMINING PROTEIN MREC"/>
    <property type="match status" value="1"/>
</dbReference>
<proteinExistence type="inferred from homology"/>
<evidence type="ECO:0000256" key="2">
    <source>
        <dbReference type="ARBA" id="ARBA00013855"/>
    </source>
</evidence>
<feature type="domain" description="Rod shape-determining protein MreC beta-barrel core" evidence="8">
    <location>
        <begin position="124"/>
        <end position="273"/>
    </location>
</feature>
<keyword evidence="10" id="KW-1185">Reference proteome</keyword>
<dbReference type="EMBL" id="JACHFH010000031">
    <property type="protein sequence ID" value="MBB5337039.1"/>
    <property type="molecule type" value="Genomic_DNA"/>
</dbReference>
<accession>A0A840UJ76</accession>
<dbReference type="InterPro" id="IPR042175">
    <property type="entry name" value="Cell/Rod_MreC_2"/>
</dbReference>
<dbReference type="NCBIfam" id="TIGR00219">
    <property type="entry name" value="mreC"/>
    <property type="match status" value="1"/>
</dbReference>